<dbReference type="InterPro" id="IPR029063">
    <property type="entry name" value="SAM-dependent_MTases_sf"/>
</dbReference>
<evidence type="ECO:0000313" key="2">
    <source>
        <dbReference type="EMBL" id="EJK68405.1"/>
    </source>
</evidence>
<protein>
    <submittedName>
        <fullName evidence="2">Uncharacterized protein</fullName>
    </submittedName>
</protein>
<keyword evidence="3" id="KW-1185">Reference proteome</keyword>
<evidence type="ECO:0000256" key="1">
    <source>
        <dbReference type="SAM" id="MobiDB-lite"/>
    </source>
</evidence>
<dbReference type="SUPFAM" id="SSF53335">
    <property type="entry name" value="S-adenosyl-L-methionine-dependent methyltransferases"/>
    <property type="match status" value="1"/>
</dbReference>
<proteinExistence type="predicted"/>
<evidence type="ECO:0000313" key="3">
    <source>
        <dbReference type="Proteomes" id="UP000266841"/>
    </source>
</evidence>
<reference evidence="2 3" key="1">
    <citation type="journal article" date="2012" name="Genome Biol.">
        <title>Genome and low-iron response of an oceanic diatom adapted to chronic iron limitation.</title>
        <authorList>
            <person name="Lommer M."/>
            <person name="Specht M."/>
            <person name="Roy A.S."/>
            <person name="Kraemer L."/>
            <person name="Andreson R."/>
            <person name="Gutowska M.A."/>
            <person name="Wolf J."/>
            <person name="Bergner S.V."/>
            <person name="Schilhabel M.B."/>
            <person name="Klostermeier U.C."/>
            <person name="Beiko R.G."/>
            <person name="Rosenstiel P."/>
            <person name="Hippler M."/>
            <person name="Laroche J."/>
        </authorList>
    </citation>
    <scope>NUCLEOTIDE SEQUENCE [LARGE SCALE GENOMIC DNA]</scope>
    <source>
        <strain evidence="2 3">CCMP1005</strain>
    </source>
</reference>
<name>K0SSL8_THAOC</name>
<dbReference type="OrthoDB" id="406773at2759"/>
<dbReference type="Proteomes" id="UP000266841">
    <property type="component" value="Unassembled WGS sequence"/>
</dbReference>
<organism evidence="2 3">
    <name type="scientific">Thalassiosira oceanica</name>
    <name type="common">Marine diatom</name>
    <dbReference type="NCBI Taxonomy" id="159749"/>
    <lineage>
        <taxon>Eukaryota</taxon>
        <taxon>Sar</taxon>
        <taxon>Stramenopiles</taxon>
        <taxon>Ochrophyta</taxon>
        <taxon>Bacillariophyta</taxon>
        <taxon>Coscinodiscophyceae</taxon>
        <taxon>Thalassiosirophycidae</taxon>
        <taxon>Thalassiosirales</taxon>
        <taxon>Thalassiosiraceae</taxon>
        <taxon>Thalassiosira</taxon>
    </lineage>
</organism>
<feature type="region of interest" description="Disordered" evidence="1">
    <location>
        <begin position="78"/>
        <end position="98"/>
    </location>
</feature>
<dbReference type="eggNOG" id="ENOG502S10I">
    <property type="taxonomic scope" value="Eukaryota"/>
</dbReference>
<comment type="caution">
    <text evidence="2">The sequence shown here is derived from an EMBL/GenBank/DDBJ whole genome shotgun (WGS) entry which is preliminary data.</text>
</comment>
<dbReference type="EMBL" id="AGNL01011413">
    <property type="protein sequence ID" value="EJK68405.1"/>
    <property type="molecule type" value="Genomic_DNA"/>
</dbReference>
<accession>K0SSL8</accession>
<gene>
    <name evidence="2" type="ORF">THAOC_10418</name>
</gene>
<dbReference type="AlphaFoldDB" id="K0SSL8"/>
<sequence length="784" mass="88551">IRYPNWIFILLVSLAGSWYHFARNVIPVIDERRDAIIRTGHGAEHPPPTEELAISGSEINVLLPRWFEGGLQQCQLPPRGQFSHETMQSRGRSGGEKQQRGKKIALLLMEYQNVTFPDVWGQYFRDANPSDYVLYIHIQNINIPETMGYHELQSEHRNLFSVHESMRNMTRSIKILKTRLDAHWGHLMPILLSFWRDAIADESVAGFVPLSGSCLPVKQFSYLHQTLVMDHVAKGINYSVLNFANEERSKASAWGFLTRDAVLKMLNFEGGDLTDKEFCPGPASEEQCPSQLIRHLGLPNQHGVVTFDCWSEERILASYTANPDLIEVSKTQPCDFTSVDTTFMKMLETSGVLFARKFHPDAIVRDMQIPVRTYIKNMLADPTPAFTEQECEPIQTSAQCTAEGAYLGEFNFPHGCAEMIANHPSCGDLFMFSTNYPEWGCRCCSIDVQNNTTGNDNWAIFSSAKCNRKGAEIGQGNAPPGGMDGLDSTIIGRMFQVLNGKLVNDRRKIEKCGFDIDCPAYYRSKDIENSIAYLDRNHQVLQPLIDFDLKEAHAKASSQCKLRKGGVLRSGGWCLVPGEGMLKINGRDSIMIPQHHVKASGVIVDEMIKLIDSEGIKSVNDFGSGVGQYRADVTNVRPNVDWRAFDGAGNVEDYTNGFLRWFDLTRPLSLPPADWVFSLEVGEHVPQKYEGMFLRNLHAHNCKGVILSWAVLGQGGISHVNCHSNEYVISHFQDMGYEVDIDLMEKFRARGNSTMQQHYWFHDSVMVFRRKKPRECNYGGKLSR</sequence>
<feature type="non-terminal residue" evidence="2">
    <location>
        <position position="1"/>
    </location>
</feature>